<keyword evidence="2" id="KW-0472">Membrane</keyword>
<dbReference type="EMBL" id="JABFDB010000008">
    <property type="protein sequence ID" value="NYZ20512.1"/>
    <property type="molecule type" value="Genomic_DNA"/>
</dbReference>
<dbReference type="RefSeq" id="WP_180282289.1">
    <property type="nucleotide sequence ID" value="NZ_JABFDB010000008.1"/>
</dbReference>
<organism evidence="3 4">
    <name type="scientific">Azospirillum oleiclasticum</name>
    <dbReference type="NCBI Taxonomy" id="2735135"/>
    <lineage>
        <taxon>Bacteria</taxon>
        <taxon>Pseudomonadati</taxon>
        <taxon>Pseudomonadota</taxon>
        <taxon>Alphaproteobacteria</taxon>
        <taxon>Rhodospirillales</taxon>
        <taxon>Azospirillaceae</taxon>
        <taxon>Azospirillum</taxon>
    </lineage>
</organism>
<comment type="similarity">
    <text evidence="1">Belongs to the YggT family.</text>
</comment>
<dbReference type="Proteomes" id="UP000584642">
    <property type="component" value="Unassembled WGS sequence"/>
</dbReference>
<gene>
    <name evidence="3" type="ORF">HND93_12385</name>
</gene>
<evidence type="ECO:0000313" key="3">
    <source>
        <dbReference type="EMBL" id="NYZ20512.1"/>
    </source>
</evidence>
<sequence length="94" mass="10869">MIALYMLIDTVLGIFVWLLIAQAVLSWLIAFNVINTNNRAIYVIGDFLYRITEPLLRPIRGILPNFGGIDLSPMVLILLVFFVRNLLAEYWPRF</sequence>
<dbReference type="PANTHER" id="PTHR33219">
    <property type="entry name" value="YLMG HOMOLOG PROTEIN 2, CHLOROPLASTIC"/>
    <property type="match status" value="1"/>
</dbReference>
<feature type="transmembrane region" description="Helical" evidence="2">
    <location>
        <begin position="62"/>
        <end position="83"/>
    </location>
</feature>
<reference evidence="3 4" key="1">
    <citation type="submission" date="2020-05" db="EMBL/GenBank/DDBJ databases">
        <title>Azospirillum oleiclasticum sp. nov, a nitrogen-fixing and heavy crude oil-emulsifying bacterium isolated from the crude oil of Yumen Oilfield.</title>
        <authorList>
            <person name="Wu D."/>
            <person name="Cai M."/>
            <person name="Zhang X."/>
        </authorList>
    </citation>
    <scope>NUCLEOTIDE SEQUENCE [LARGE SCALE GENOMIC DNA]</scope>
    <source>
        <strain evidence="3 4">ROY-1-1-2</strain>
    </source>
</reference>
<accession>A0ABX2TB96</accession>
<evidence type="ECO:0000256" key="1">
    <source>
        <dbReference type="ARBA" id="ARBA00010894"/>
    </source>
</evidence>
<keyword evidence="4" id="KW-1185">Reference proteome</keyword>
<name>A0ABX2TB96_9PROT</name>
<dbReference type="InterPro" id="IPR003425">
    <property type="entry name" value="CCB3/YggT"/>
</dbReference>
<evidence type="ECO:0000313" key="4">
    <source>
        <dbReference type="Proteomes" id="UP000584642"/>
    </source>
</evidence>
<protein>
    <submittedName>
        <fullName evidence="3">YggT family protein</fullName>
    </submittedName>
</protein>
<keyword evidence="2" id="KW-0812">Transmembrane</keyword>
<dbReference type="Pfam" id="PF02325">
    <property type="entry name" value="CCB3_YggT"/>
    <property type="match status" value="1"/>
</dbReference>
<evidence type="ECO:0000256" key="2">
    <source>
        <dbReference type="SAM" id="Phobius"/>
    </source>
</evidence>
<proteinExistence type="inferred from homology"/>
<keyword evidence="2" id="KW-1133">Transmembrane helix</keyword>
<comment type="caution">
    <text evidence="3">The sequence shown here is derived from an EMBL/GenBank/DDBJ whole genome shotgun (WGS) entry which is preliminary data.</text>
</comment>
<dbReference type="PANTHER" id="PTHR33219:SF14">
    <property type="entry name" value="PROTEIN COFACTOR ASSEMBLY OF COMPLEX C SUBUNIT B CCB3, CHLOROPLASTIC-RELATED"/>
    <property type="match status" value="1"/>
</dbReference>
<feature type="transmembrane region" description="Helical" evidence="2">
    <location>
        <begin position="12"/>
        <end position="34"/>
    </location>
</feature>